<dbReference type="Proteomes" id="UP000309174">
    <property type="component" value="Unassembled WGS sequence"/>
</dbReference>
<dbReference type="RefSeq" id="WP_138647686.1">
    <property type="nucleotide sequence ID" value="NZ_VCKW01000143.1"/>
</dbReference>
<organism evidence="3 4">
    <name type="scientific">Actinomadura soli</name>
    <dbReference type="NCBI Taxonomy" id="2508997"/>
    <lineage>
        <taxon>Bacteria</taxon>
        <taxon>Bacillati</taxon>
        <taxon>Actinomycetota</taxon>
        <taxon>Actinomycetes</taxon>
        <taxon>Streptosporangiales</taxon>
        <taxon>Thermomonosporaceae</taxon>
        <taxon>Actinomadura</taxon>
    </lineage>
</organism>
<protein>
    <recommendedName>
        <fullName evidence="2">UspA domain-containing protein</fullName>
    </recommendedName>
</protein>
<keyword evidence="4" id="KW-1185">Reference proteome</keyword>
<comment type="similarity">
    <text evidence="1">Belongs to the universal stress protein A family.</text>
</comment>
<reference evidence="3 4" key="1">
    <citation type="submission" date="2019-05" db="EMBL/GenBank/DDBJ databases">
        <title>Draft genome sequence of Actinomadura sp. 14C53.</title>
        <authorList>
            <person name="Saricaoglu S."/>
            <person name="Isik K."/>
        </authorList>
    </citation>
    <scope>NUCLEOTIDE SEQUENCE [LARGE SCALE GENOMIC DNA]</scope>
    <source>
        <strain evidence="3 4">14C53</strain>
    </source>
</reference>
<gene>
    <name evidence="3" type="ORF">ETD83_25195</name>
</gene>
<dbReference type="PRINTS" id="PR01438">
    <property type="entry name" value="UNVRSLSTRESS"/>
</dbReference>
<dbReference type="PANTHER" id="PTHR46553:SF3">
    <property type="entry name" value="ADENINE NUCLEOTIDE ALPHA HYDROLASES-LIKE SUPERFAMILY PROTEIN"/>
    <property type="match status" value="1"/>
</dbReference>
<sequence>MHPLPLRGFPVTELRRASAQAELLVVGSRGQCAIGSLLGSVSSGVAAHARCPVVIARPPLARRPEMPIVAGFDGSGPAREALGVAYQEAELHGAPLVVLRALPPEACSGEEEDSRVADLGRELERLGATHCQ</sequence>
<evidence type="ECO:0000259" key="2">
    <source>
        <dbReference type="Pfam" id="PF00582"/>
    </source>
</evidence>
<dbReference type="SUPFAM" id="SSF52402">
    <property type="entry name" value="Adenine nucleotide alpha hydrolases-like"/>
    <property type="match status" value="2"/>
</dbReference>
<comment type="caution">
    <text evidence="3">The sequence shown here is derived from an EMBL/GenBank/DDBJ whole genome shotgun (WGS) entry which is preliminary data.</text>
</comment>
<dbReference type="OrthoDB" id="5179911at2"/>
<evidence type="ECO:0000313" key="3">
    <source>
        <dbReference type="EMBL" id="TMQ93574.1"/>
    </source>
</evidence>
<dbReference type="InterPro" id="IPR006015">
    <property type="entry name" value="Universal_stress_UspA"/>
</dbReference>
<dbReference type="InterPro" id="IPR006016">
    <property type="entry name" value="UspA"/>
</dbReference>
<dbReference type="Gene3D" id="3.40.50.620">
    <property type="entry name" value="HUPs"/>
    <property type="match status" value="2"/>
</dbReference>
<dbReference type="Pfam" id="PF00582">
    <property type="entry name" value="Usp"/>
    <property type="match status" value="1"/>
</dbReference>
<dbReference type="EMBL" id="VCKW01000143">
    <property type="protein sequence ID" value="TMQ93574.1"/>
    <property type="molecule type" value="Genomic_DNA"/>
</dbReference>
<proteinExistence type="inferred from homology"/>
<dbReference type="AlphaFoldDB" id="A0A5C4J7H8"/>
<feature type="domain" description="UspA" evidence="2">
    <location>
        <begin position="17"/>
        <end position="57"/>
    </location>
</feature>
<name>A0A5C4J7H8_9ACTN</name>
<evidence type="ECO:0000256" key="1">
    <source>
        <dbReference type="ARBA" id="ARBA00008791"/>
    </source>
</evidence>
<dbReference type="PANTHER" id="PTHR46553">
    <property type="entry name" value="ADENINE NUCLEOTIDE ALPHA HYDROLASES-LIKE SUPERFAMILY PROTEIN"/>
    <property type="match status" value="1"/>
</dbReference>
<evidence type="ECO:0000313" key="4">
    <source>
        <dbReference type="Proteomes" id="UP000309174"/>
    </source>
</evidence>
<dbReference type="InterPro" id="IPR014729">
    <property type="entry name" value="Rossmann-like_a/b/a_fold"/>
</dbReference>
<accession>A0A5C4J7H8</accession>